<evidence type="ECO:0000256" key="4">
    <source>
        <dbReference type="ARBA" id="ARBA00023136"/>
    </source>
</evidence>
<reference evidence="6" key="1">
    <citation type="submission" date="2020-03" db="EMBL/GenBank/DDBJ databases">
        <authorList>
            <person name="Guo F."/>
        </authorList>
    </citation>
    <scope>NUCLEOTIDE SEQUENCE</scope>
    <source>
        <strain evidence="6">JCM 30134</strain>
    </source>
</reference>
<feature type="domain" description="NarX-like N-terminal" evidence="5">
    <location>
        <begin position="2"/>
        <end position="79"/>
    </location>
</feature>
<evidence type="ECO:0000259" key="5">
    <source>
        <dbReference type="Pfam" id="PF13675"/>
    </source>
</evidence>
<keyword evidence="4" id="KW-0472">Membrane</keyword>
<dbReference type="Proteomes" id="UP000787472">
    <property type="component" value="Unassembled WGS sequence"/>
</dbReference>
<evidence type="ECO:0000313" key="6">
    <source>
        <dbReference type="EMBL" id="NHO64096.1"/>
    </source>
</evidence>
<accession>A0A9E5JRL1</accession>
<evidence type="ECO:0000256" key="1">
    <source>
        <dbReference type="ARBA" id="ARBA00004141"/>
    </source>
</evidence>
<dbReference type="InterPro" id="IPR029095">
    <property type="entry name" value="NarX-like_N"/>
</dbReference>
<proteinExistence type="predicted"/>
<keyword evidence="3" id="KW-1133">Transmembrane helix</keyword>
<dbReference type="EMBL" id="JAAONZ010000001">
    <property type="protein sequence ID" value="NHO64096.1"/>
    <property type="molecule type" value="Genomic_DNA"/>
</dbReference>
<dbReference type="InterPro" id="IPR042295">
    <property type="entry name" value="NarX-like_N_sf"/>
</dbReference>
<organism evidence="6 7">
    <name type="scientific">Pseudomaricurvus hydrocarbonicus</name>
    <dbReference type="NCBI Taxonomy" id="1470433"/>
    <lineage>
        <taxon>Bacteria</taxon>
        <taxon>Pseudomonadati</taxon>
        <taxon>Pseudomonadota</taxon>
        <taxon>Gammaproteobacteria</taxon>
        <taxon>Cellvibrionales</taxon>
        <taxon>Cellvibrionaceae</taxon>
        <taxon>Pseudomaricurvus</taxon>
    </lineage>
</organism>
<sequence>MGEAINIAGRQRMLSQRIAQSYFLKGLKPDSQRGETQLQRAINEFERNLENLKNYAPAAPIKSQILTVEALWRPYKELALSPAYKGSAEILFEQSNIILNQAHLYVSQLEKLSGTSKGEIINLSGRQRMLSQRIAKNFLALRWGVQDAKATELLYEDLAEYENVLSYLSESELNTPDINTQLSKVKGQFKYASKGFDGAMSLSEQRLIHVVTGTTDAMLQGMNVVTGQYAALLTD</sequence>
<evidence type="ECO:0000256" key="2">
    <source>
        <dbReference type="ARBA" id="ARBA00022692"/>
    </source>
</evidence>
<evidence type="ECO:0000313" key="7">
    <source>
        <dbReference type="Proteomes" id="UP000787472"/>
    </source>
</evidence>
<protein>
    <submittedName>
        <fullName evidence="6">Pilus assembly protein PilP</fullName>
    </submittedName>
</protein>
<keyword evidence="2" id="KW-0812">Transmembrane</keyword>
<evidence type="ECO:0000256" key="3">
    <source>
        <dbReference type="ARBA" id="ARBA00022989"/>
    </source>
</evidence>
<comment type="caution">
    <text evidence="6">The sequence shown here is derived from an EMBL/GenBank/DDBJ whole genome shotgun (WGS) entry which is preliminary data.</text>
</comment>
<gene>
    <name evidence="6" type="ORF">G8770_00865</name>
</gene>
<dbReference type="Pfam" id="PF13675">
    <property type="entry name" value="PilJ"/>
    <property type="match status" value="2"/>
</dbReference>
<dbReference type="GO" id="GO:0016020">
    <property type="term" value="C:membrane"/>
    <property type="evidence" value="ECO:0007669"/>
    <property type="project" value="UniProtKB-SubCell"/>
</dbReference>
<keyword evidence="7" id="KW-1185">Reference proteome</keyword>
<comment type="subcellular location">
    <subcellularLocation>
        <location evidence="1">Membrane</location>
        <topology evidence="1">Multi-pass membrane protein</topology>
    </subcellularLocation>
</comment>
<name>A0A9E5JRL1_9GAMM</name>
<dbReference type="Gene3D" id="1.20.120.960">
    <property type="entry name" value="Histidine kinase NarX, sensor domain"/>
    <property type="match status" value="1"/>
</dbReference>
<feature type="domain" description="NarX-like N-terminal" evidence="5">
    <location>
        <begin position="116"/>
        <end position="194"/>
    </location>
</feature>
<dbReference type="AlphaFoldDB" id="A0A9E5JRL1"/>